<dbReference type="AlphaFoldDB" id="A0A4Y9SPL2"/>
<evidence type="ECO:0000256" key="2">
    <source>
        <dbReference type="ARBA" id="ARBA00023015"/>
    </source>
</evidence>
<protein>
    <submittedName>
        <fullName evidence="6">LysR family transcriptional regulator</fullName>
    </submittedName>
</protein>
<dbReference type="SUPFAM" id="SSF46785">
    <property type="entry name" value="Winged helix' DNA-binding domain"/>
    <property type="match status" value="1"/>
</dbReference>
<evidence type="ECO:0000313" key="7">
    <source>
        <dbReference type="Proteomes" id="UP000297729"/>
    </source>
</evidence>
<dbReference type="PANTHER" id="PTHR30537">
    <property type="entry name" value="HTH-TYPE TRANSCRIPTIONAL REGULATOR"/>
    <property type="match status" value="1"/>
</dbReference>
<keyword evidence="7" id="KW-1185">Reference proteome</keyword>
<keyword evidence="4" id="KW-0804">Transcription</keyword>
<evidence type="ECO:0000313" key="6">
    <source>
        <dbReference type="EMBL" id="TFW27259.1"/>
    </source>
</evidence>
<keyword evidence="3" id="KW-0238">DNA-binding</keyword>
<dbReference type="InterPro" id="IPR058163">
    <property type="entry name" value="LysR-type_TF_proteobact-type"/>
</dbReference>
<comment type="caution">
    <text evidence="6">The sequence shown here is derived from an EMBL/GenBank/DDBJ whole genome shotgun (WGS) entry which is preliminary data.</text>
</comment>
<feature type="domain" description="HTH lysR-type" evidence="5">
    <location>
        <begin position="1"/>
        <end position="61"/>
    </location>
</feature>
<evidence type="ECO:0000256" key="3">
    <source>
        <dbReference type="ARBA" id="ARBA00023125"/>
    </source>
</evidence>
<dbReference type="InterPro" id="IPR000847">
    <property type="entry name" value="LysR_HTH_N"/>
</dbReference>
<dbReference type="GO" id="GO:0003677">
    <property type="term" value="F:DNA binding"/>
    <property type="evidence" value="ECO:0007669"/>
    <property type="project" value="UniProtKB-KW"/>
</dbReference>
<dbReference type="PROSITE" id="PS50931">
    <property type="entry name" value="HTH_LYSR"/>
    <property type="match status" value="1"/>
</dbReference>
<dbReference type="RefSeq" id="WP_135200912.1">
    <property type="nucleotide sequence ID" value="NZ_SPVG01000072.1"/>
</dbReference>
<keyword evidence="2" id="KW-0805">Transcription regulation</keyword>
<dbReference type="OrthoDB" id="9813056at2"/>
<dbReference type="PANTHER" id="PTHR30537:SF5">
    <property type="entry name" value="HTH-TYPE TRANSCRIPTIONAL ACTIVATOR TTDR-RELATED"/>
    <property type="match status" value="1"/>
</dbReference>
<dbReference type="FunFam" id="1.10.10.10:FF:000001">
    <property type="entry name" value="LysR family transcriptional regulator"/>
    <property type="match status" value="1"/>
</dbReference>
<evidence type="ECO:0000256" key="1">
    <source>
        <dbReference type="ARBA" id="ARBA00009437"/>
    </source>
</evidence>
<dbReference type="Pfam" id="PF03466">
    <property type="entry name" value="LysR_substrate"/>
    <property type="match status" value="1"/>
</dbReference>
<dbReference type="Pfam" id="PF00126">
    <property type="entry name" value="HTH_1"/>
    <property type="match status" value="1"/>
</dbReference>
<dbReference type="Proteomes" id="UP000297729">
    <property type="component" value="Unassembled WGS sequence"/>
</dbReference>
<evidence type="ECO:0000259" key="5">
    <source>
        <dbReference type="PROSITE" id="PS50931"/>
    </source>
</evidence>
<accession>A0A4Y9SPL2</accession>
<reference evidence="6 7" key="1">
    <citation type="submission" date="2019-03" db="EMBL/GenBank/DDBJ databases">
        <title>Draft Genome Sequence of Duganella callidus sp. nov., a Novel Duganella Species Isolated from Cultivated Soil.</title>
        <authorList>
            <person name="Raths R."/>
            <person name="Peta V."/>
            <person name="Bucking H."/>
        </authorList>
    </citation>
    <scope>NUCLEOTIDE SEQUENCE [LARGE SCALE GENOMIC DNA]</scope>
    <source>
        <strain evidence="6 7">DN04</strain>
    </source>
</reference>
<proteinExistence type="inferred from homology"/>
<dbReference type="InterPro" id="IPR036390">
    <property type="entry name" value="WH_DNA-bd_sf"/>
</dbReference>
<dbReference type="EMBL" id="SPVG01000072">
    <property type="protein sequence ID" value="TFW27259.1"/>
    <property type="molecule type" value="Genomic_DNA"/>
</dbReference>
<dbReference type="GO" id="GO:0003700">
    <property type="term" value="F:DNA-binding transcription factor activity"/>
    <property type="evidence" value="ECO:0007669"/>
    <property type="project" value="InterPro"/>
</dbReference>
<organism evidence="6 7">
    <name type="scientific">Duganella callida</name>
    <dbReference type="NCBI Taxonomy" id="2561932"/>
    <lineage>
        <taxon>Bacteria</taxon>
        <taxon>Pseudomonadati</taxon>
        <taxon>Pseudomonadota</taxon>
        <taxon>Betaproteobacteria</taxon>
        <taxon>Burkholderiales</taxon>
        <taxon>Oxalobacteraceae</taxon>
        <taxon>Telluria group</taxon>
        <taxon>Duganella</taxon>
    </lineage>
</organism>
<gene>
    <name evidence="6" type="ORF">E4L98_07370</name>
</gene>
<dbReference type="SUPFAM" id="SSF53850">
    <property type="entry name" value="Periplasmic binding protein-like II"/>
    <property type="match status" value="1"/>
</dbReference>
<sequence length="304" mass="33508">MKTATLDGVRTFLAVAEHRSFSAAAAQLGITTTAASKAIKIMEQRHGVVLFKRTTRSVALTEAGTGLYAQLRSATSQIDDAFSSLNAYRDKPIGTLRLTVPRALGGLVLKTLAPQFRREYPDVSLDISLNDGAVDLISTGFDAGIRLGQSVAQDMVMVSLIPELEWTVVASPTYLRQYGAPAKPEELIHHQTIRYRFTSSGALHRWRFLRDQHSFEIETTGGLIVNDTTLIAEFCRQGQGLAYLPEIEISTDLSSGKLEKTLQAFIPRSTGLYLYFPARTQQDAKLRAFVDTARAGNWRVRANS</sequence>
<name>A0A4Y9SPL2_9BURK</name>
<dbReference type="InterPro" id="IPR005119">
    <property type="entry name" value="LysR_subst-bd"/>
</dbReference>
<dbReference type="InterPro" id="IPR036388">
    <property type="entry name" value="WH-like_DNA-bd_sf"/>
</dbReference>
<dbReference type="Gene3D" id="3.40.190.290">
    <property type="match status" value="1"/>
</dbReference>
<evidence type="ECO:0000256" key="4">
    <source>
        <dbReference type="ARBA" id="ARBA00023163"/>
    </source>
</evidence>
<dbReference type="Gene3D" id="1.10.10.10">
    <property type="entry name" value="Winged helix-like DNA-binding domain superfamily/Winged helix DNA-binding domain"/>
    <property type="match status" value="1"/>
</dbReference>
<comment type="similarity">
    <text evidence="1">Belongs to the LysR transcriptional regulatory family.</text>
</comment>